<feature type="chain" id="PRO_5007867751" evidence="1">
    <location>
        <begin position="27"/>
        <end position="183"/>
    </location>
</feature>
<evidence type="ECO:0000313" key="2">
    <source>
        <dbReference type="EMBL" id="KZT28220.1"/>
    </source>
</evidence>
<dbReference type="AlphaFoldDB" id="A0A165UIK1"/>
<dbReference type="OrthoDB" id="3245657at2759"/>
<sequence>MICRSYTVPAVVALFHLLFIINASIGALINVTIDDTNGDARTGAKPDWVVGWQFKSASCQNPDGNPILATTCAQGVDPSLAYDGTWTGVTINATTALTLFTGSAVYVYHIIPAETSFSELVFGISYSVDGETYALKSYAKTSETQYNQLAYAREGLVLTQHMLSLLIGDPGLPQMFFDYAVYT</sequence>
<keyword evidence="1" id="KW-0732">Signal</keyword>
<dbReference type="EMBL" id="KV425558">
    <property type="protein sequence ID" value="KZT28220.1"/>
    <property type="molecule type" value="Genomic_DNA"/>
</dbReference>
<evidence type="ECO:0000313" key="3">
    <source>
        <dbReference type="Proteomes" id="UP000076761"/>
    </source>
</evidence>
<name>A0A165UIK1_9AGAM</name>
<gene>
    <name evidence="2" type="ORF">NEOLEDRAFT_1087202</name>
</gene>
<keyword evidence="3" id="KW-1185">Reference proteome</keyword>
<accession>A0A165UIK1</accession>
<feature type="signal peptide" evidence="1">
    <location>
        <begin position="1"/>
        <end position="26"/>
    </location>
</feature>
<dbReference type="STRING" id="1314782.A0A165UIK1"/>
<protein>
    <submittedName>
        <fullName evidence="2">Uncharacterized protein</fullName>
    </submittedName>
</protein>
<reference evidence="2 3" key="1">
    <citation type="journal article" date="2016" name="Mol. Biol. Evol.">
        <title>Comparative Genomics of Early-Diverging Mushroom-Forming Fungi Provides Insights into the Origins of Lignocellulose Decay Capabilities.</title>
        <authorList>
            <person name="Nagy L.G."/>
            <person name="Riley R."/>
            <person name="Tritt A."/>
            <person name="Adam C."/>
            <person name="Daum C."/>
            <person name="Floudas D."/>
            <person name="Sun H."/>
            <person name="Yadav J.S."/>
            <person name="Pangilinan J."/>
            <person name="Larsson K.H."/>
            <person name="Matsuura K."/>
            <person name="Barry K."/>
            <person name="Labutti K."/>
            <person name="Kuo R."/>
            <person name="Ohm R.A."/>
            <person name="Bhattacharya S.S."/>
            <person name="Shirouzu T."/>
            <person name="Yoshinaga Y."/>
            <person name="Martin F.M."/>
            <person name="Grigoriev I.V."/>
            <person name="Hibbett D.S."/>
        </authorList>
    </citation>
    <scope>NUCLEOTIDE SEQUENCE [LARGE SCALE GENOMIC DNA]</scope>
    <source>
        <strain evidence="2 3">HHB14362 ss-1</strain>
    </source>
</reference>
<dbReference type="Proteomes" id="UP000076761">
    <property type="component" value="Unassembled WGS sequence"/>
</dbReference>
<proteinExistence type="predicted"/>
<dbReference type="InParanoid" id="A0A165UIK1"/>
<organism evidence="2 3">
    <name type="scientific">Neolentinus lepideus HHB14362 ss-1</name>
    <dbReference type="NCBI Taxonomy" id="1314782"/>
    <lineage>
        <taxon>Eukaryota</taxon>
        <taxon>Fungi</taxon>
        <taxon>Dikarya</taxon>
        <taxon>Basidiomycota</taxon>
        <taxon>Agaricomycotina</taxon>
        <taxon>Agaricomycetes</taxon>
        <taxon>Gloeophyllales</taxon>
        <taxon>Gloeophyllaceae</taxon>
        <taxon>Neolentinus</taxon>
    </lineage>
</organism>
<evidence type="ECO:0000256" key="1">
    <source>
        <dbReference type="SAM" id="SignalP"/>
    </source>
</evidence>